<dbReference type="PROSITE" id="PS51257">
    <property type="entry name" value="PROKAR_LIPOPROTEIN"/>
    <property type="match status" value="1"/>
</dbReference>
<reference evidence="5 6" key="1">
    <citation type="submission" date="2023-09" db="EMBL/GenBank/DDBJ databases">
        <title>Xinfangfangia sedmenti sp. nov., isolated the sedment.</title>
        <authorList>
            <person name="Xu L."/>
        </authorList>
    </citation>
    <scope>NUCLEOTIDE SEQUENCE [LARGE SCALE GENOMIC DNA]</scope>
    <source>
        <strain evidence="5 6">LG-4</strain>
    </source>
</reference>
<gene>
    <name evidence="5" type="ORF">RGD00_01175</name>
</gene>
<organism evidence="5 6">
    <name type="scientific">Ruixingdingia sedimenti</name>
    <dbReference type="NCBI Taxonomy" id="3073604"/>
    <lineage>
        <taxon>Bacteria</taxon>
        <taxon>Pseudomonadati</taxon>
        <taxon>Pseudomonadota</taxon>
        <taxon>Alphaproteobacteria</taxon>
        <taxon>Rhodobacterales</taxon>
        <taxon>Paracoccaceae</taxon>
        <taxon>Ruixingdingia</taxon>
    </lineage>
</organism>
<evidence type="ECO:0000256" key="3">
    <source>
        <dbReference type="ARBA" id="ARBA00022827"/>
    </source>
</evidence>
<dbReference type="Gene3D" id="3.50.50.60">
    <property type="entry name" value="FAD/NAD(P)-binding domain"/>
    <property type="match status" value="1"/>
</dbReference>
<evidence type="ECO:0000256" key="1">
    <source>
        <dbReference type="ARBA" id="ARBA00001974"/>
    </source>
</evidence>
<keyword evidence="5" id="KW-0560">Oxidoreductase</keyword>
<protein>
    <submittedName>
        <fullName evidence="5">FAD-dependent monooxygenase</fullName>
    </submittedName>
</protein>
<dbReference type="InterPro" id="IPR036188">
    <property type="entry name" value="FAD/NAD-bd_sf"/>
</dbReference>
<dbReference type="PRINTS" id="PR00420">
    <property type="entry name" value="RNGMNOXGNASE"/>
</dbReference>
<dbReference type="InterPro" id="IPR050641">
    <property type="entry name" value="RIFMO-like"/>
</dbReference>
<evidence type="ECO:0000313" key="5">
    <source>
        <dbReference type="EMBL" id="MDR5651203.1"/>
    </source>
</evidence>
<dbReference type="Pfam" id="PF01494">
    <property type="entry name" value="FAD_binding_3"/>
    <property type="match status" value="1"/>
</dbReference>
<dbReference type="EMBL" id="JAVKPH010000001">
    <property type="protein sequence ID" value="MDR5651203.1"/>
    <property type="molecule type" value="Genomic_DNA"/>
</dbReference>
<evidence type="ECO:0000313" key="6">
    <source>
        <dbReference type="Proteomes" id="UP001247754"/>
    </source>
</evidence>
<keyword evidence="2" id="KW-0285">Flavoprotein</keyword>
<dbReference type="RefSeq" id="WP_310455273.1">
    <property type="nucleotide sequence ID" value="NZ_JAVKPH010000001.1"/>
</dbReference>
<evidence type="ECO:0000256" key="2">
    <source>
        <dbReference type="ARBA" id="ARBA00022630"/>
    </source>
</evidence>
<name>A0ABU1F3H9_9RHOB</name>
<dbReference type="PANTHER" id="PTHR43004:SF19">
    <property type="entry name" value="BINDING MONOOXYGENASE, PUTATIVE (JCVI)-RELATED"/>
    <property type="match status" value="1"/>
</dbReference>
<dbReference type="GO" id="GO:0004497">
    <property type="term" value="F:monooxygenase activity"/>
    <property type="evidence" value="ECO:0007669"/>
    <property type="project" value="UniProtKB-KW"/>
</dbReference>
<evidence type="ECO:0000259" key="4">
    <source>
        <dbReference type="Pfam" id="PF01494"/>
    </source>
</evidence>
<dbReference type="Pfam" id="PF21274">
    <property type="entry name" value="Rng_hyd_C"/>
    <property type="match status" value="1"/>
</dbReference>
<keyword evidence="5" id="KW-0503">Monooxygenase</keyword>
<proteinExistence type="predicted"/>
<sequence>MTTIRVPVLIVGAGGCGLTSSIALSELGVKSLLVERHPTTGRLPKARYVNQRTMEVFRQLGVADTVYAKAMPLRHISRIRWCTTLAGDGPLDRREFFSIDSFGGGSLTHYAKDSPCESNLYPQVRLEPLLIEQAQARNPGGLLFNHELTAMVQDDQKVTATIHNRETGEDFTVEADYLIAADGGRTIGPIVGSELRGKRNLVEMVTVYFRADLSKYWDDDYAMTTWFVNPGGGSWSSGVLGKLGPTKFDRHSEEWMFHFSFRPDDPARFDESSLVPRMRDLMKLPGLEPDIIGIGHWTVEGVLADRYRFGRVFLAGDSAHRHPPTTGLGLNSAVQDAHNLAWKLAAVVKGQASDGLLDSYEAERRPVAARNVSWALMTFENHALTDTVIGLVRGDKDASEKNFAMFFSETDEGRTRRARMRHVLDVQRMEWQAHDLELGFDYAQGGGAIVPDGTLAPVRDPMGGIYTPVTRPGHRLPHAWLEKDGQRVSTLDLAGWGRFVLITGARGGAWEEAAARIAAERGVTLEIARIGDGGTHADADRAWTGLRQVNEDGAILVRPDNHVAWRSTELAADPEAVLRDAFAQVLRH</sequence>
<comment type="caution">
    <text evidence="5">The sequence shown here is derived from an EMBL/GenBank/DDBJ whole genome shotgun (WGS) entry which is preliminary data.</text>
</comment>
<comment type="cofactor">
    <cofactor evidence="1">
        <name>FAD</name>
        <dbReference type="ChEBI" id="CHEBI:57692"/>
    </cofactor>
</comment>
<keyword evidence="3" id="KW-0274">FAD</keyword>
<dbReference type="Proteomes" id="UP001247754">
    <property type="component" value="Unassembled WGS sequence"/>
</dbReference>
<dbReference type="SUPFAM" id="SSF51905">
    <property type="entry name" value="FAD/NAD(P)-binding domain"/>
    <property type="match status" value="1"/>
</dbReference>
<keyword evidence="6" id="KW-1185">Reference proteome</keyword>
<accession>A0ABU1F3H9</accession>
<dbReference type="InterPro" id="IPR002938">
    <property type="entry name" value="FAD-bd"/>
</dbReference>
<dbReference type="Gene3D" id="3.40.30.120">
    <property type="match status" value="1"/>
</dbReference>
<dbReference type="PANTHER" id="PTHR43004">
    <property type="entry name" value="TRK SYSTEM POTASSIUM UPTAKE PROTEIN"/>
    <property type="match status" value="1"/>
</dbReference>
<feature type="domain" description="FAD-binding" evidence="4">
    <location>
        <begin position="6"/>
        <end position="374"/>
    </location>
</feature>
<dbReference type="Gene3D" id="3.30.9.10">
    <property type="entry name" value="D-Amino Acid Oxidase, subunit A, domain 2"/>
    <property type="match status" value="1"/>
</dbReference>